<dbReference type="HOGENOM" id="CLU_065947_4_0_9"/>
<dbReference type="OrthoDB" id="9811177at2"/>
<dbReference type="eggNOG" id="COG1451">
    <property type="taxonomic scope" value="Bacteria"/>
</dbReference>
<evidence type="ECO:0000313" key="3">
    <source>
        <dbReference type="Proteomes" id="UP000019591"/>
    </source>
</evidence>
<evidence type="ECO:0000259" key="1">
    <source>
        <dbReference type="Pfam" id="PF01863"/>
    </source>
</evidence>
<evidence type="ECO:0000313" key="2">
    <source>
        <dbReference type="EMBL" id="AHM57519.1"/>
    </source>
</evidence>
<organism evidence="2 3">
    <name type="scientific">Peptoclostridium acidaminophilum DSM 3953</name>
    <dbReference type="NCBI Taxonomy" id="1286171"/>
    <lineage>
        <taxon>Bacteria</taxon>
        <taxon>Bacillati</taxon>
        <taxon>Bacillota</taxon>
        <taxon>Clostridia</taxon>
        <taxon>Peptostreptococcales</taxon>
        <taxon>Peptoclostridiaceae</taxon>
        <taxon>Peptoclostridium</taxon>
    </lineage>
</organism>
<dbReference type="InterPro" id="IPR053136">
    <property type="entry name" value="UTP_pyrophosphatase-like"/>
</dbReference>
<feature type="domain" description="YgjP-like metallopeptidase" evidence="1">
    <location>
        <begin position="20"/>
        <end position="210"/>
    </location>
</feature>
<dbReference type="InterPro" id="IPR002725">
    <property type="entry name" value="YgjP-like_metallopeptidase"/>
</dbReference>
<dbReference type="RefSeq" id="WP_025436442.1">
    <property type="nucleotide sequence ID" value="NZ_CP007453.1"/>
</dbReference>
<gene>
    <name evidence="2" type="ORF">EAL2_808p00120</name>
</gene>
<keyword evidence="3" id="KW-1185">Reference proteome</keyword>
<dbReference type="PATRIC" id="fig|1286171.3.peg.2188"/>
<reference evidence="2 3" key="1">
    <citation type="journal article" date="2014" name="Genome Announc.">
        <title>Complete Genome Sequence of Amino Acid-Utilizing Eubacterium acidaminophilum al-2 (DSM 3953).</title>
        <authorList>
            <person name="Poehlein A."/>
            <person name="Andreesen J.R."/>
            <person name="Daniel R."/>
        </authorList>
    </citation>
    <scope>NUCLEOTIDE SEQUENCE [LARGE SCALE GENOMIC DNA]</scope>
    <source>
        <strain evidence="2 3">DSM 3953</strain>
        <plasmid evidence="3">Plasmid EAL2_808p</plasmid>
    </source>
</reference>
<dbReference type="Proteomes" id="UP000019591">
    <property type="component" value="Plasmid EAL2_808p"/>
</dbReference>
<dbReference type="PANTHER" id="PTHR30399:SF1">
    <property type="entry name" value="UTP PYROPHOSPHATASE"/>
    <property type="match status" value="1"/>
</dbReference>
<dbReference type="Pfam" id="PF01863">
    <property type="entry name" value="YgjP-like"/>
    <property type="match status" value="1"/>
</dbReference>
<dbReference type="PANTHER" id="PTHR30399">
    <property type="entry name" value="UNCHARACTERIZED PROTEIN YGJP"/>
    <property type="match status" value="1"/>
</dbReference>
<dbReference type="CDD" id="cd07344">
    <property type="entry name" value="M48_yhfN_like"/>
    <property type="match status" value="1"/>
</dbReference>
<dbReference type="Gene3D" id="3.30.2010.10">
    <property type="entry name" value="Metalloproteases ('zincins'), catalytic domain"/>
    <property type="match status" value="1"/>
</dbReference>
<dbReference type="AlphaFoldDB" id="W8T6Z7"/>
<dbReference type="KEGG" id="eac:EAL2_808p00120"/>
<sequence length="218" mass="25439">MKIKIDDAEIMLDVEYGKRKKISVHLDDLARIKVKAPKGTSEEVIANLIRHNFKLISDKREQLLEALKPREARKHSGEGSFLLLGKEDHIGAIIQTEGLGEEEQKASLKKFYIKESKRIIDERVKLYKKQLSVNPKSVEIMDSRTKWGSCDSTRKLKFNYALAMVPLELIDYVVVHELCHIIHMNHDRSFWRLVGSIVPDYKRKIEQLNRYTQHTMEE</sequence>
<protein>
    <recommendedName>
        <fullName evidence="1">YgjP-like metallopeptidase domain-containing protein</fullName>
    </recommendedName>
</protein>
<keyword evidence="2" id="KW-0614">Plasmid</keyword>
<accession>W8T6Z7</accession>
<geneLocation type="plasmid" evidence="2 3">
    <name>EAL2_808p</name>
</geneLocation>
<name>W8T6Z7_PEPAC</name>
<proteinExistence type="predicted"/>
<dbReference type="EMBL" id="CP007453">
    <property type="protein sequence ID" value="AHM57519.1"/>
    <property type="molecule type" value="Genomic_DNA"/>
</dbReference>